<dbReference type="EMBL" id="CAJPEV010002282">
    <property type="protein sequence ID" value="CAG0896388.1"/>
    <property type="molecule type" value="Genomic_DNA"/>
</dbReference>
<evidence type="ECO:0000313" key="5">
    <source>
        <dbReference type="Proteomes" id="UP000677054"/>
    </source>
</evidence>
<dbReference type="InterPro" id="IPR009038">
    <property type="entry name" value="GOLD_dom"/>
</dbReference>
<dbReference type="InterPro" id="IPR036865">
    <property type="entry name" value="CRAL-TRIO_dom_sf"/>
</dbReference>
<sequence length="470" mass="53643">MLSEKNKRRFDFVERVEEWRYGSLSIYERSSFIFRFATIAVHRDGHLGIRLVCEGMARRGEIIEGERLARRGATTRDASSEGLACLPPSLLRGLRRSGRHGVVRGRGGSRSARDYDVDRAEKMFRAHLEWREKWRPEYLRDEWKVPQVLERYGVFGFIGYDLEGSPVMVVDQGGMDLKGILSSASKEDYIQWVIRNVEECRQKMRLDPGNGPSSQFVIVFELNGWSFSNVFSKSVVEVGLALVQMQEANYPDHLKRIYLLNMPRFFTMALNMVKPFLRQATLDKIVCLGSKEQYEPVLTQAIPRVVLPKFWGGTRVDEDGDPKCSSLIGKGGKVPKSFYRTKNKENKTNEEEEEDSSGEMLVGTLKGGEALSLECRVSHPGSLLSWEFRTEGEGVEYSLLRLEDGEQADDQQGSVSSKQVRDWERVDSHQETVSGENLLQEPGLYCLQFQSQLDSDRLSYKVRVTIPNQL</sequence>
<dbReference type="GO" id="GO:0005737">
    <property type="term" value="C:cytoplasm"/>
    <property type="evidence" value="ECO:0007669"/>
    <property type="project" value="TreeGrafter"/>
</dbReference>
<feature type="region of interest" description="Disordered" evidence="1">
    <location>
        <begin position="405"/>
        <end position="434"/>
    </location>
</feature>
<reference evidence="4" key="1">
    <citation type="submission" date="2020-11" db="EMBL/GenBank/DDBJ databases">
        <authorList>
            <person name="Tran Van P."/>
        </authorList>
    </citation>
    <scope>NUCLEOTIDE SEQUENCE</scope>
</reference>
<name>A0A7R9A8G1_9CRUS</name>
<dbReference type="PANTHER" id="PTHR23324:SF83">
    <property type="entry name" value="SEC14-LIKE PROTEIN 2"/>
    <property type="match status" value="1"/>
</dbReference>
<dbReference type="Proteomes" id="UP000677054">
    <property type="component" value="Unassembled WGS sequence"/>
</dbReference>
<feature type="compositionally biased region" description="Basic and acidic residues" evidence="1">
    <location>
        <begin position="419"/>
        <end position="430"/>
    </location>
</feature>
<evidence type="ECO:0000259" key="3">
    <source>
        <dbReference type="PROSITE" id="PS50866"/>
    </source>
</evidence>
<evidence type="ECO:0000313" key="4">
    <source>
        <dbReference type="EMBL" id="CAD7249420.1"/>
    </source>
</evidence>
<dbReference type="Gene3D" id="3.40.525.10">
    <property type="entry name" value="CRAL-TRIO lipid binding domain"/>
    <property type="match status" value="1"/>
</dbReference>
<dbReference type="InterPro" id="IPR001251">
    <property type="entry name" value="CRAL-TRIO_dom"/>
</dbReference>
<dbReference type="SMART" id="SM00516">
    <property type="entry name" value="SEC14"/>
    <property type="match status" value="1"/>
</dbReference>
<dbReference type="CDD" id="cd00170">
    <property type="entry name" value="SEC14"/>
    <property type="match status" value="1"/>
</dbReference>
<dbReference type="SUPFAM" id="SSF52087">
    <property type="entry name" value="CRAL/TRIO domain"/>
    <property type="match status" value="1"/>
</dbReference>
<protein>
    <submittedName>
        <fullName evidence="4">Uncharacterized protein</fullName>
    </submittedName>
</protein>
<evidence type="ECO:0000259" key="2">
    <source>
        <dbReference type="PROSITE" id="PS50191"/>
    </source>
</evidence>
<dbReference type="PROSITE" id="PS50866">
    <property type="entry name" value="GOLD"/>
    <property type="match status" value="1"/>
</dbReference>
<accession>A0A7R9A8G1</accession>
<organism evidence="4">
    <name type="scientific">Darwinula stevensoni</name>
    <dbReference type="NCBI Taxonomy" id="69355"/>
    <lineage>
        <taxon>Eukaryota</taxon>
        <taxon>Metazoa</taxon>
        <taxon>Ecdysozoa</taxon>
        <taxon>Arthropoda</taxon>
        <taxon>Crustacea</taxon>
        <taxon>Oligostraca</taxon>
        <taxon>Ostracoda</taxon>
        <taxon>Podocopa</taxon>
        <taxon>Podocopida</taxon>
        <taxon>Darwinulocopina</taxon>
        <taxon>Darwinuloidea</taxon>
        <taxon>Darwinulidae</taxon>
        <taxon>Darwinula</taxon>
    </lineage>
</organism>
<evidence type="ECO:0000256" key="1">
    <source>
        <dbReference type="SAM" id="MobiDB-lite"/>
    </source>
</evidence>
<dbReference type="InterPro" id="IPR051064">
    <property type="entry name" value="SEC14/CRAL-TRIO_domain"/>
</dbReference>
<dbReference type="InterPro" id="IPR036598">
    <property type="entry name" value="GOLD_dom_sf"/>
</dbReference>
<proteinExistence type="predicted"/>
<dbReference type="OrthoDB" id="1434354at2759"/>
<feature type="domain" description="CRAL-TRIO" evidence="2">
    <location>
        <begin position="145"/>
        <end position="319"/>
    </location>
</feature>
<feature type="domain" description="GOLD" evidence="3">
    <location>
        <begin position="358"/>
        <end position="464"/>
    </location>
</feature>
<dbReference type="InterPro" id="IPR036273">
    <property type="entry name" value="CRAL/TRIO_N_dom_sf"/>
</dbReference>
<keyword evidence="5" id="KW-1185">Reference proteome</keyword>
<dbReference type="EMBL" id="LR901799">
    <property type="protein sequence ID" value="CAD7249420.1"/>
    <property type="molecule type" value="Genomic_DNA"/>
</dbReference>
<dbReference type="SUPFAM" id="SSF101576">
    <property type="entry name" value="Supernatant protein factor (SPF), C-terminal domain"/>
    <property type="match status" value="1"/>
</dbReference>
<dbReference type="Gene3D" id="2.60.120.680">
    <property type="entry name" value="GOLD domain"/>
    <property type="match status" value="1"/>
</dbReference>
<dbReference type="AlphaFoldDB" id="A0A7R9A8G1"/>
<dbReference type="PANTHER" id="PTHR23324">
    <property type="entry name" value="SEC14 RELATED PROTEIN"/>
    <property type="match status" value="1"/>
</dbReference>
<dbReference type="SUPFAM" id="SSF46938">
    <property type="entry name" value="CRAL/TRIO N-terminal domain"/>
    <property type="match status" value="1"/>
</dbReference>
<gene>
    <name evidence="4" type="ORF">DSTB1V02_LOCUS9217</name>
</gene>
<dbReference type="PROSITE" id="PS50191">
    <property type="entry name" value="CRAL_TRIO"/>
    <property type="match status" value="1"/>
</dbReference>
<dbReference type="Pfam" id="PF00650">
    <property type="entry name" value="CRAL_TRIO"/>
    <property type="match status" value="1"/>
</dbReference>